<protein>
    <submittedName>
        <fullName evidence="1">Uncharacterized protein</fullName>
    </submittedName>
</protein>
<keyword evidence="2" id="KW-1185">Reference proteome</keyword>
<organism evidence="1 2">
    <name type="scientific">Kingdonia uniflora</name>
    <dbReference type="NCBI Taxonomy" id="39325"/>
    <lineage>
        <taxon>Eukaryota</taxon>
        <taxon>Viridiplantae</taxon>
        <taxon>Streptophyta</taxon>
        <taxon>Embryophyta</taxon>
        <taxon>Tracheophyta</taxon>
        <taxon>Spermatophyta</taxon>
        <taxon>Magnoliopsida</taxon>
        <taxon>Ranunculales</taxon>
        <taxon>Circaeasteraceae</taxon>
        <taxon>Kingdonia</taxon>
    </lineage>
</organism>
<reference evidence="1 2" key="1">
    <citation type="journal article" date="2020" name="IScience">
        <title>Genome Sequencing of the Endangered Kingdonia uniflora (Circaeasteraceae, Ranunculales) Reveals Potential Mechanisms of Evolutionary Specialization.</title>
        <authorList>
            <person name="Sun Y."/>
            <person name="Deng T."/>
            <person name="Zhang A."/>
            <person name="Moore M.J."/>
            <person name="Landis J.B."/>
            <person name="Lin N."/>
            <person name="Zhang H."/>
            <person name="Zhang X."/>
            <person name="Huang J."/>
            <person name="Zhang X."/>
            <person name="Sun H."/>
            <person name="Wang H."/>
        </authorList>
    </citation>
    <scope>NUCLEOTIDE SEQUENCE [LARGE SCALE GENOMIC DNA]</scope>
    <source>
        <strain evidence="1">TB1705</strain>
        <tissue evidence="1">Leaf</tissue>
    </source>
</reference>
<sequence length="284" mass="32182">MINLTSEPPPSTVTAEKAFSFIKKGWREVKDSADADLQLMRARANSFNREFENLLNWPSSFSSGSRSLSATQSLSFPPSEIDFVKRLQPKLSEFRRVYSSPDFSKKVLEKLSPRSTIRINLSAIKNAIVSEVEDGDGGGVEFGVRRAWKVGLKDFRWEPRGDDDNDGMYKEWEPIKSLKTRLREFENKSSSSEIFDSFKNSEFVEKVKLSLKSVYNEPQELKEVPPLDVPELLAYFVKQTSPLFDQLGFKRGCVADVFLGPHPHAAKYLGGSVEAFFVLLEFMG</sequence>
<dbReference type="AlphaFoldDB" id="A0A7J7MVS5"/>
<evidence type="ECO:0000313" key="1">
    <source>
        <dbReference type="EMBL" id="KAF6158993.1"/>
    </source>
</evidence>
<gene>
    <name evidence="1" type="ORF">GIB67_042074</name>
</gene>
<proteinExistence type="predicted"/>
<dbReference type="OrthoDB" id="44480at2759"/>
<evidence type="ECO:0000313" key="2">
    <source>
        <dbReference type="Proteomes" id="UP000541444"/>
    </source>
</evidence>
<accession>A0A7J7MVS5</accession>
<dbReference type="EMBL" id="JACGCM010001210">
    <property type="protein sequence ID" value="KAF6158993.1"/>
    <property type="molecule type" value="Genomic_DNA"/>
</dbReference>
<dbReference type="Proteomes" id="UP000541444">
    <property type="component" value="Unassembled WGS sequence"/>
</dbReference>
<name>A0A7J7MVS5_9MAGN</name>
<comment type="caution">
    <text evidence="1">The sequence shown here is derived from an EMBL/GenBank/DDBJ whole genome shotgun (WGS) entry which is preliminary data.</text>
</comment>